<dbReference type="InterPro" id="IPR010982">
    <property type="entry name" value="Lambda_DNA-bd_dom_sf"/>
</dbReference>
<dbReference type="SMART" id="SM00530">
    <property type="entry name" value="HTH_XRE"/>
    <property type="match status" value="1"/>
</dbReference>
<sequence length="133" mass="15459">MIFMFKSIMYSVNAMLILELRKYMTLISSRLTTALNQKHLTQAELARKTHISRSLITYYVSGRNKPKKENNLKLAKALDVDPDWLAGADVDMTGKKIINFLENDNIYLDNQRLTLTERKEMANFARGFRVNKK</sequence>
<evidence type="ECO:0000313" key="2">
    <source>
        <dbReference type="EMBL" id="PAB57356.1"/>
    </source>
</evidence>
<reference evidence="2 3" key="1">
    <citation type="submission" date="2017-05" db="EMBL/GenBank/DDBJ databases">
        <title>Lactobacillus johnsonii from commercial turkeys.</title>
        <authorList>
            <person name="Johnson T.J."/>
            <person name="Youmans B."/>
        </authorList>
    </citation>
    <scope>NUCLEOTIDE SEQUENCE [LARGE SCALE GENOMIC DNA]</scope>
    <source>
        <strain evidence="2 3">UMNLJ114</strain>
    </source>
</reference>
<accession>A0A267MCS9</accession>
<protein>
    <recommendedName>
        <fullName evidence="1">HTH cro/C1-type domain-containing protein</fullName>
    </recommendedName>
</protein>
<dbReference type="InterPro" id="IPR001387">
    <property type="entry name" value="Cro/C1-type_HTH"/>
</dbReference>
<dbReference type="PROSITE" id="PS50943">
    <property type="entry name" value="HTH_CROC1"/>
    <property type="match status" value="1"/>
</dbReference>
<dbReference type="Gene3D" id="1.10.260.40">
    <property type="entry name" value="lambda repressor-like DNA-binding domains"/>
    <property type="match status" value="1"/>
</dbReference>
<proteinExistence type="predicted"/>
<dbReference type="EMBL" id="NIBD01000002">
    <property type="protein sequence ID" value="PAB57356.1"/>
    <property type="molecule type" value="Genomic_DNA"/>
</dbReference>
<evidence type="ECO:0000313" key="3">
    <source>
        <dbReference type="Proteomes" id="UP000216008"/>
    </source>
</evidence>
<comment type="caution">
    <text evidence="2">The sequence shown here is derived from an EMBL/GenBank/DDBJ whole genome shotgun (WGS) entry which is preliminary data.</text>
</comment>
<dbReference type="Proteomes" id="UP000216008">
    <property type="component" value="Unassembled WGS sequence"/>
</dbReference>
<dbReference type="GO" id="GO:0003677">
    <property type="term" value="F:DNA binding"/>
    <property type="evidence" value="ECO:0007669"/>
    <property type="project" value="InterPro"/>
</dbReference>
<dbReference type="AlphaFoldDB" id="A0A267MCS9"/>
<dbReference type="CDD" id="cd00093">
    <property type="entry name" value="HTH_XRE"/>
    <property type="match status" value="1"/>
</dbReference>
<organism evidence="2 3">
    <name type="scientific">Lactobacillus johnsonii</name>
    <dbReference type="NCBI Taxonomy" id="33959"/>
    <lineage>
        <taxon>Bacteria</taxon>
        <taxon>Bacillati</taxon>
        <taxon>Bacillota</taxon>
        <taxon>Bacilli</taxon>
        <taxon>Lactobacillales</taxon>
        <taxon>Lactobacillaceae</taxon>
        <taxon>Lactobacillus</taxon>
    </lineage>
</organism>
<dbReference type="Pfam" id="PF01381">
    <property type="entry name" value="HTH_3"/>
    <property type="match status" value="1"/>
</dbReference>
<name>A0A267MCS9_LACJH</name>
<evidence type="ECO:0000259" key="1">
    <source>
        <dbReference type="PROSITE" id="PS50943"/>
    </source>
</evidence>
<dbReference type="SUPFAM" id="SSF47413">
    <property type="entry name" value="lambda repressor-like DNA-binding domains"/>
    <property type="match status" value="1"/>
</dbReference>
<feature type="domain" description="HTH cro/C1-type" evidence="1">
    <location>
        <begin position="31"/>
        <end position="85"/>
    </location>
</feature>
<gene>
    <name evidence="2" type="ORF">A3Q24_00515</name>
</gene>